<dbReference type="GO" id="GO:0016051">
    <property type="term" value="P:carbohydrate biosynthetic process"/>
    <property type="evidence" value="ECO:0007669"/>
    <property type="project" value="InterPro"/>
</dbReference>
<proteinExistence type="predicted"/>
<organism evidence="2 3">
    <name type="scientific">Candidatus Spechtbacteria bacterium RIFCSPHIGHO2_01_FULL_43_30</name>
    <dbReference type="NCBI Taxonomy" id="1802158"/>
    <lineage>
        <taxon>Bacteria</taxon>
        <taxon>Candidatus Spechtiibacteriota</taxon>
    </lineage>
</organism>
<dbReference type="SMART" id="SM00858">
    <property type="entry name" value="SAF"/>
    <property type="match status" value="1"/>
</dbReference>
<dbReference type="CDD" id="cd11615">
    <property type="entry name" value="SAF_NeuB_like"/>
    <property type="match status" value="1"/>
</dbReference>
<evidence type="ECO:0000313" key="3">
    <source>
        <dbReference type="Proteomes" id="UP000177932"/>
    </source>
</evidence>
<name>A0A1G2H4F9_9BACT</name>
<dbReference type="InterPro" id="IPR013974">
    <property type="entry name" value="SAF"/>
</dbReference>
<dbReference type="InterPro" id="IPR006190">
    <property type="entry name" value="SAF_AFP_Neu5Ac"/>
</dbReference>
<evidence type="ECO:0000259" key="1">
    <source>
        <dbReference type="PROSITE" id="PS50844"/>
    </source>
</evidence>
<dbReference type="Pfam" id="PF08666">
    <property type="entry name" value="SAF"/>
    <property type="match status" value="1"/>
</dbReference>
<reference evidence="2 3" key="1">
    <citation type="journal article" date="2016" name="Nat. Commun.">
        <title>Thousands of microbial genomes shed light on interconnected biogeochemical processes in an aquifer system.</title>
        <authorList>
            <person name="Anantharaman K."/>
            <person name="Brown C.T."/>
            <person name="Hug L.A."/>
            <person name="Sharon I."/>
            <person name="Castelle C.J."/>
            <person name="Probst A.J."/>
            <person name="Thomas B.C."/>
            <person name="Singh A."/>
            <person name="Wilkins M.J."/>
            <person name="Karaoz U."/>
            <person name="Brodie E.L."/>
            <person name="Williams K.H."/>
            <person name="Hubbard S.S."/>
            <person name="Banfield J.F."/>
        </authorList>
    </citation>
    <scope>NUCLEOTIDE SEQUENCE [LARGE SCALE GENOMIC DNA]</scope>
</reference>
<protein>
    <recommendedName>
        <fullName evidence="1">AFP-like domain-containing protein</fullName>
    </recommendedName>
</protein>
<dbReference type="Pfam" id="PF03102">
    <property type="entry name" value="NeuB"/>
    <property type="match status" value="1"/>
</dbReference>
<dbReference type="PANTHER" id="PTHR42966:SF1">
    <property type="entry name" value="SIALIC ACID SYNTHASE"/>
    <property type="match status" value="1"/>
</dbReference>
<dbReference type="InterPro" id="IPR036732">
    <property type="entry name" value="AFP_Neu5c_C_sf"/>
</dbReference>
<dbReference type="STRING" id="1802158.A2827_03670"/>
<dbReference type="InterPro" id="IPR051690">
    <property type="entry name" value="PseI-like"/>
</dbReference>
<feature type="domain" description="AFP-like" evidence="1">
    <location>
        <begin position="290"/>
        <end position="351"/>
    </location>
</feature>
<dbReference type="Gene3D" id="3.90.1210.10">
    <property type="entry name" value="Antifreeze-like/N-acetylneuraminic acid synthase C-terminal domain"/>
    <property type="match status" value="1"/>
</dbReference>
<sequence length="351" mass="39136">MKDLHFGKLKIGGDNRVVIIAEVADSHNGSMQMAKALVDAAKEAGADVVKFQLHLPDVEMVPGSINMWDGPLYDILKRNLFTSEMHKEIMDYCEKVGIEYLCTPFCPTSVDVLESLGVKAFKTGSGELANLPQHRKLAKISAETGKPVIVSTGMSTMEEIHDTVRVYEQEGAKENLVLMNCTSEYPPNDYSHARLGFIRRLHDQFGVIVGQSDHTMDNYTVLAAVALGAKIVEKHFTLSRKMRGPDHFIALEPHMLAELISGIRKIEVGLGDEKKITEEESVVRDWAFHSVVASTFIKQGEILTLENLMPKRPGRGIPAKFLDPMFSGQLIGRRAKRHLMPNTILQWSDIE</sequence>
<dbReference type="SUPFAM" id="SSF51269">
    <property type="entry name" value="AFP III-like domain"/>
    <property type="match status" value="1"/>
</dbReference>
<gene>
    <name evidence="2" type="ORF">A2827_03670</name>
</gene>
<dbReference type="InterPro" id="IPR013785">
    <property type="entry name" value="Aldolase_TIM"/>
</dbReference>
<dbReference type="PANTHER" id="PTHR42966">
    <property type="entry name" value="N-ACETYLNEURAMINATE SYNTHASE"/>
    <property type="match status" value="1"/>
</dbReference>
<dbReference type="PROSITE" id="PS50844">
    <property type="entry name" value="AFP_LIKE"/>
    <property type="match status" value="1"/>
</dbReference>
<dbReference type="Proteomes" id="UP000177932">
    <property type="component" value="Unassembled WGS sequence"/>
</dbReference>
<comment type="caution">
    <text evidence="2">The sequence shown here is derived from an EMBL/GenBank/DDBJ whole genome shotgun (WGS) entry which is preliminary data.</text>
</comment>
<dbReference type="Gene3D" id="3.20.20.70">
    <property type="entry name" value="Aldolase class I"/>
    <property type="match status" value="1"/>
</dbReference>
<dbReference type="InterPro" id="IPR013132">
    <property type="entry name" value="PseI/NeuA/B-like_N"/>
</dbReference>
<dbReference type="GO" id="GO:0047444">
    <property type="term" value="F:N-acylneuraminate-9-phosphate synthase activity"/>
    <property type="evidence" value="ECO:0007669"/>
    <property type="project" value="TreeGrafter"/>
</dbReference>
<dbReference type="InterPro" id="IPR057736">
    <property type="entry name" value="SAF_PseI/NeuA/NeuB"/>
</dbReference>
<accession>A0A1G2H4F9</accession>
<dbReference type="AlphaFoldDB" id="A0A1G2H4F9"/>
<dbReference type="SUPFAM" id="SSF51569">
    <property type="entry name" value="Aldolase"/>
    <property type="match status" value="1"/>
</dbReference>
<dbReference type="EMBL" id="MHOD01000032">
    <property type="protein sequence ID" value="OGZ57372.1"/>
    <property type="molecule type" value="Genomic_DNA"/>
</dbReference>
<evidence type="ECO:0000313" key="2">
    <source>
        <dbReference type="EMBL" id="OGZ57372.1"/>
    </source>
</evidence>